<dbReference type="OrthoDB" id="8584817at2"/>
<feature type="region of interest" description="Disordered" evidence="1">
    <location>
        <begin position="146"/>
        <end position="166"/>
    </location>
</feature>
<dbReference type="Proteomes" id="UP000308891">
    <property type="component" value="Unassembled WGS sequence"/>
</dbReference>
<keyword evidence="4" id="KW-1185">Reference proteome</keyword>
<gene>
    <name evidence="3" type="ORF">E5K04_03085</name>
</gene>
<dbReference type="RefSeq" id="WP_136551447.1">
    <property type="nucleotide sequence ID" value="NZ_STGJ01000002.1"/>
</dbReference>
<feature type="chain" id="PRO_5020746215" evidence="2">
    <location>
        <begin position="26"/>
        <end position="191"/>
    </location>
</feature>
<dbReference type="AlphaFoldDB" id="A0A4T0V415"/>
<evidence type="ECO:0000313" key="3">
    <source>
        <dbReference type="EMBL" id="TIC86101.1"/>
    </source>
</evidence>
<proteinExistence type="predicted"/>
<sequence>MKTLNKTLAVMLAALALTAGGNAFAGTGKSAGGKCQASPLREAILSGALTDAELKTLEQDRDALRARYRALKQAGQPLDEASRTELAKLRGALREKTHMLAENDVKGPARDALPASFCGARGGKAGKGGHMQPPAGLSAEQQAAWQKDRDTMRAKMQAARADGMVDAKERAELQTLRDEMQRKYHGAPAKP</sequence>
<evidence type="ECO:0000313" key="4">
    <source>
        <dbReference type="Proteomes" id="UP000308891"/>
    </source>
</evidence>
<reference evidence="3 4" key="1">
    <citation type="submission" date="2019-04" db="EMBL/GenBank/DDBJ databases">
        <title>Crenobacter sp. nov.</title>
        <authorList>
            <person name="Shi S."/>
        </authorList>
    </citation>
    <scope>NUCLEOTIDE SEQUENCE [LARGE SCALE GENOMIC DNA]</scope>
    <source>
        <strain evidence="3 4">GY 70310</strain>
    </source>
</reference>
<evidence type="ECO:0000256" key="1">
    <source>
        <dbReference type="SAM" id="MobiDB-lite"/>
    </source>
</evidence>
<protein>
    <submittedName>
        <fullName evidence="3">Uncharacterized protein</fullName>
    </submittedName>
</protein>
<evidence type="ECO:0000256" key="2">
    <source>
        <dbReference type="SAM" id="SignalP"/>
    </source>
</evidence>
<keyword evidence="2" id="KW-0732">Signal</keyword>
<accession>A0A4T0V415</accession>
<organism evidence="3 4">
    <name type="scientific">Crenobacter intestini</name>
    <dbReference type="NCBI Taxonomy" id="2563443"/>
    <lineage>
        <taxon>Bacteria</taxon>
        <taxon>Pseudomonadati</taxon>
        <taxon>Pseudomonadota</taxon>
        <taxon>Betaproteobacteria</taxon>
        <taxon>Neisseriales</taxon>
        <taxon>Neisseriaceae</taxon>
        <taxon>Crenobacter</taxon>
    </lineage>
</organism>
<comment type="caution">
    <text evidence="3">The sequence shown here is derived from an EMBL/GenBank/DDBJ whole genome shotgun (WGS) entry which is preliminary data.</text>
</comment>
<dbReference type="EMBL" id="STGJ01000002">
    <property type="protein sequence ID" value="TIC86101.1"/>
    <property type="molecule type" value="Genomic_DNA"/>
</dbReference>
<name>A0A4T0V415_9NEIS</name>
<feature type="signal peptide" evidence="2">
    <location>
        <begin position="1"/>
        <end position="25"/>
    </location>
</feature>